<dbReference type="AlphaFoldDB" id="A0A2I7N6D5"/>
<reference evidence="2" key="1">
    <citation type="submission" date="2017-11" db="EMBL/GenBank/DDBJ databases">
        <authorList>
            <person name="Chan K.G."/>
            <person name="Lee L.S."/>
        </authorList>
    </citation>
    <scope>NUCLEOTIDE SEQUENCE [LARGE SCALE GENOMIC DNA]</scope>
    <source>
        <strain evidence="2">DSM 100970</strain>
    </source>
</reference>
<dbReference type="Proteomes" id="UP000236655">
    <property type="component" value="Chromosome"/>
</dbReference>
<dbReference type="EMBL" id="CP024847">
    <property type="protein sequence ID" value="AUR52037.1"/>
    <property type="molecule type" value="Genomic_DNA"/>
</dbReference>
<gene>
    <name evidence="1" type="ORF">CUN60_06905</name>
</gene>
<accession>A0A2I7N6D5</accession>
<keyword evidence="2" id="KW-1185">Reference proteome</keyword>
<protein>
    <submittedName>
        <fullName evidence="1">Uncharacterized protein</fullName>
    </submittedName>
</protein>
<evidence type="ECO:0000313" key="1">
    <source>
        <dbReference type="EMBL" id="AUR52037.1"/>
    </source>
</evidence>
<sequence length="79" mass="9531">MAQQREPARSVPIFFKFIWHKKIKNKICRLENAGLSYRYKIMEQLGRIALAQLWNDPEMISVVICSHFWSVNEKPRYNY</sequence>
<dbReference type="KEGG" id="nba:CUN60_06905"/>
<organism evidence="1 2">
    <name type="scientific">Aquella oligotrophica</name>
    <dbReference type="NCBI Taxonomy" id="2067065"/>
    <lineage>
        <taxon>Bacteria</taxon>
        <taxon>Pseudomonadati</taxon>
        <taxon>Pseudomonadota</taxon>
        <taxon>Betaproteobacteria</taxon>
        <taxon>Neisseriales</taxon>
        <taxon>Neisseriaceae</taxon>
        <taxon>Aquella</taxon>
    </lineage>
</organism>
<name>A0A2I7N6D5_9NEIS</name>
<evidence type="ECO:0000313" key="2">
    <source>
        <dbReference type="Proteomes" id="UP000236655"/>
    </source>
</evidence>
<proteinExistence type="predicted"/>